<dbReference type="PROSITE" id="PS51379">
    <property type="entry name" value="4FE4S_FER_2"/>
    <property type="match status" value="1"/>
</dbReference>
<evidence type="ECO:0000256" key="3">
    <source>
        <dbReference type="ARBA" id="ARBA00022723"/>
    </source>
</evidence>
<dbReference type="Pfam" id="PF12801">
    <property type="entry name" value="Fer4_5"/>
    <property type="match status" value="1"/>
</dbReference>
<feature type="region of interest" description="Disordered" evidence="7">
    <location>
        <begin position="203"/>
        <end position="223"/>
    </location>
</feature>
<evidence type="ECO:0000256" key="6">
    <source>
        <dbReference type="ARBA" id="ARBA00023014"/>
    </source>
</evidence>
<proteinExistence type="predicted"/>
<keyword evidence="8" id="KW-1133">Transmembrane helix</keyword>
<dbReference type="AlphaFoldDB" id="A0A0R0D5E8"/>
<comment type="caution">
    <text evidence="10">The sequence shown here is derived from an EMBL/GenBank/DDBJ whole genome shotgun (WGS) entry which is preliminary data.</text>
</comment>
<dbReference type="Pfam" id="PF13746">
    <property type="entry name" value="Fer4_18"/>
    <property type="match status" value="1"/>
</dbReference>
<feature type="transmembrane region" description="Helical" evidence="8">
    <location>
        <begin position="50"/>
        <end position="74"/>
    </location>
</feature>
<feature type="transmembrane region" description="Helical" evidence="8">
    <location>
        <begin position="119"/>
        <end position="136"/>
    </location>
</feature>
<dbReference type="InterPro" id="IPR017900">
    <property type="entry name" value="4Fe4S_Fe_S_CS"/>
</dbReference>
<gene>
    <name evidence="10" type="ORF">ABB28_08990</name>
</gene>
<feature type="transmembrane region" description="Helical" evidence="8">
    <location>
        <begin position="12"/>
        <end position="30"/>
    </location>
</feature>
<dbReference type="RefSeq" id="WP_057508296.1">
    <property type="nucleotide sequence ID" value="NZ_LDJK01000036.1"/>
</dbReference>
<keyword evidence="5" id="KW-0408">Iron</keyword>
<dbReference type="EMBL" id="LDJK01000036">
    <property type="protein sequence ID" value="KRG73842.1"/>
    <property type="molecule type" value="Genomic_DNA"/>
</dbReference>
<accession>A0A0R0D5E8</accession>
<dbReference type="Proteomes" id="UP000051386">
    <property type="component" value="Unassembled WGS sequence"/>
</dbReference>
<protein>
    <submittedName>
        <fullName evidence="10">Ferredoxin</fullName>
    </submittedName>
</protein>
<dbReference type="SUPFAM" id="SSF54862">
    <property type="entry name" value="4Fe-4S ferredoxins"/>
    <property type="match status" value="1"/>
</dbReference>
<evidence type="ECO:0000259" key="9">
    <source>
        <dbReference type="PROSITE" id="PS51379"/>
    </source>
</evidence>
<sequence>MNRPALLSRIRTWLPVGLLVGFHVLPWLRWDGRQAVLLDLVERRFDVFGLTLWPSQAGLLLGVMAVLATMLALFTHLAGRLWCGHACPQTVWSTLFSWVERGTRRLLGHSRAEPVARHALWIGIALWTALSFVGLFTPLQPLLARAAALRLGGFESFWVAFYAVATWGNAGFLRRHVCRLLCPFARLQPLLCDGHTPRMLYHAPRGEPRGPRRPGGGSIAQRGRGLLDAGTAQDYVFRWAHPQLAGPMPRFADDRLGDCTDCRHCVQACPMALDVRDGPQADCLDCGACAVACDQSQQAAGLSHGLIQHISPRRLAGDRAQWIRPRTLALSGLLSLVLGLVLLGAALAG</sequence>
<organism evidence="10 11">
    <name type="scientific">Stenotrophomonas chelatiphaga</name>
    <dbReference type="NCBI Taxonomy" id="517011"/>
    <lineage>
        <taxon>Bacteria</taxon>
        <taxon>Pseudomonadati</taxon>
        <taxon>Pseudomonadota</taxon>
        <taxon>Gammaproteobacteria</taxon>
        <taxon>Lysobacterales</taxon>
        <taxon>Lysobacteraceae</taxon>
        <taxon>Stenotrophomonas</taxon>
    </lineage>
</organism>
<keyword evidence="1" id="KW-0813">Transport</keyword>
<evidence type="ECO:0000256" key="2">
    <source>
        <dbReference type="ARBA" id="ARBA00022485"/>
    </source>
</evidence>
<evidence type="ECO:0000313" key="11">
    <source>
        <dbReference type="Proteomes" id="UP000051386"/>
    </source>
</evidence>
<keyword evidence="2" id="KW-0004">4Fe-4S</keyword>
<evidence type="ECO:0000256" key="7">
    <source>
        <dbReference type="SAM" id="MobiDB-lite"/>
    </source>
</evidence>
<keyword evidence="6" id="KW-0411">Iron-sulfur</keyword>
<dbReference type="PANTHER" id="PTHR30176:SF3">
    <property type="entry name" value="FERREDOXIN-TYPE PROTEIN NAPH"/>
    <property type="match status" value="1"/>
</dbReference>
<evidence type="ECO:0000256" key="4">
    <source>
        <dbReference type="ARBA" id="ARBA00022982"/>
    </source>
</evidence>
<keyword evidence="8" id="KW-0812">Transmembrane</keyword>
<dbReference type="InterPro" id="IPR017896">
    <property type="entry name" value="4Fe4S_Fe-S-bd"/>
</dbReference>
<dbReference type="PATRIC" id="fig|517011.3.peg.1465"/>
<dbReference type="InterPro" id="IPR051684">
    <property type="entry name" value="Electron_Trans/Redox"/>
</dbReference>
<keyword evidence="8" id="KW-0472">Membrane</keyword>
<dbReference type="GO" id="GO:0046872">
    <property type="term" value="F:metal ion binding"/>
    <property type="evidence" value="ECO:0007669"/>
    <property type="project" value="UniProtKB-KW"/>
</dbReference>
<dbReference type="GO" id="GO:0051539">
    <property type="term" value="F:4 iron, 4 sulfur cluster binding"/>
    <property type="evidence" value="ECO:0007669"/>
    <property type="project" value="UniProtKB-KW"/>
</dbReference>
<dbReference type="PANTHER" id="PTHR30176">
    <property type="entry name" value="FERREDOXIN-TYPE PROTEIN NAPH"/>
    <property type="match status" value="1"/>
</dbReference>
<dbReference type="PROSITE" id="PS00198">
    <property type="entry name" value="4FE4S_FER_1"/>
    <property type="match status" value="1"/>
</dbReference>
<keyword evidence="4" id="KW-0249">Electron transport</keyword>
<keyword evidence="11" id="KW-1185">Reference proteome</keyword>
<evidence type="ECO:0000256" key="8">
    <source>
        <dbReference type="SAM" id="Phobius"/>
    </source>
</evidence>
<feature type="domain" description="4Fe-4S ferredoxin-type" evidence="9">
    <location>
        <begin position="249"/>
        <end position="278"/>
    </location>
</feature>
<dbReference type="GO" id="GO:0005886">
    <property type="term" value="C:plasma membrane"/>
    <property type="evidence" value="ECO:0007669"/>
    <property type="project" value="TreeGrafter"/>
</dbReference>
<evidence type="ECO:0000256" key="1">
    <source>
        <dbReference type="ARBA" id="ARBA00022448"/>
    </source>
</evidence>
<evidence type="ECO:0000256" key="5">
    <source>
        <dbReference type="ARBA" id="ARBA00023004"/>
    </source>
</evidence>
<feature type="transmembrane region" description="Helical" evidence="8">
    <location>
        <begin position="156"/>
        <end position="173"/>
    </location>
</feature>
<keyword evidence="3" id="KW-0479">Metal-binding</keyword>
<evidence type="ECO:0000313" key="10">
    <source>
        <dbReference type="EMBL" id="KRG73842.1"/>
    </source>
</evidence>
<name>A0A0R0D5E8_9GAMM</name>
<reference evidence="10 11" key="1">
    <citation type="submission" date="2015-05" db="EMBL/GenBank/DDBJ databases">
        <title>Genome sequencing and analysis of members of genus Stenotrophomonas.</title>
        <authorList>
            <person name="Patil P.P."/>
            <person name="Midha S."/>
            <person name="Patil P.B."/>
        </authorList>
    </citation>
    <scope>NUCLEOTIDE SEQUENCE [LARGE SCALE GENOMIC DNA]</scope>
    <source>
        <strain evidence="10 11">DSM 21508</strain>
    </source>
</reference>
<feature type="transmembrane region" description="Helical" evidence="8">
    <location>
        <begin position="328"/>
        <end position="348"/>
    </location>
</feature>